<protein>
    <recommendedName>
        <fullName evidence="4">DUF4283 domain-containing protein</fullName>
    </recommendedName>
</protein>
<dbReference type="InterPro" id="IPR036691">
    <property type="entry name" value="Endo/exonu/phosph_ase_sf"/>
</dbReference>
<sequence length="687" mass="75885">MILPPKDKKAFFHLSNTRSTPEGKGLVGGWLLLAKKLRALGVSTLAVRNNFPTVPTSDKVGSSVKGLEKESGSFAEVVKRNTGESGDSLRVHLGDRELLCREEQLGHCLVGCFGGSLEFVPPLPSLKRWGPEVGCAWKESHAKEVWVRVVGLPLHLWSREWARILVKASGKKWPGSLQVVARNTSWELSLWDESGGGTRVGASVHELHFEIQNRGSNVQVECGRRQRTADGVGGRPALAPATGSSTSGPRPKSVCWEALKGASETNLRGATSGTKGLSSLSHMVWAGERAPSEIVGDSARLEQELLAVEGADVGGSSLSRLKLTDEALLDEASNGLFGSAEGARSRVPLCNELMEDFSAHEGQNKSLRATLGGASVSKLAIIPFESGFDNPLMERMALQMEEVERDEGWCSNYLAKFSRCQDEVCGFKIQQGIKEDGVDRANDSDKRKLIKGATGSVLVFWDNRLVELLEVEEGMFSVSCRFKNCVNGLMWVFTGVYPEERSRGGGLSTSMRRFSEVVEDLELRDCPLQGGPFTWRGELNNQSQSRLDKFLATDNCDSMFNGVVQGILPRPVSDHFPILLEGGGLKRGPSPFRFESMWLEERGFKDQMKKWWGSLFYIGSFNFVLDAKLRALKDILKNWNKEVFGLIDTKKSEALRQVEHWDELEKHSTLSLEDCEARKEAKESYKT</sequence>
<dbReference type="AlphaFoldDB" id="A0A438EAW6"/>
<evidence type="ECO:0000256" key="1">
    <source>
        <dbReference type="SAM" id="MobiDB-lite"/>
    </source>
</evidence>
<name>A0A438EAW6_VITVI</name>
<dbReference type="Proteomes" id="UP000288805">
    <property type="component" value="Unassembled WGS sequence"/>
</dbReference>
<dbReference type="PANTHER" id="PTHR33710:SF71">
    <property type="entry name" value="ENDONUCLEASE_EXONUCLEASE_PHOSPHATASE DOMAIN-CONTAINING PROTEIN"/>
    <property type="match status" value="1"/>
</dbReference>
<evidence type="ECO:0000313" key="3">
    <source>
        <dbReference type="Proteomes" id="UP000288805"/>
    </source>
</evidence>
<comment type="caution">
    <text evidence="2">The sequence shown here is derived from an EMBL/GenBank/DDBJ whole genome shotgun (WGS) entry which is preliminary data.</text>
</comment>
<feature type="region of interest" description="Disordered" evidence="1">
    <location>
        <begin position="226"/>
        <end position="252"/>
    </location>
</feature>
<gene>
    <name evidence="2" type="ORF">CK203_112487</name>
</gene>
<dbReference type="PANTHER" id="PTHR33710">
    <property type="entry name" value="BNAC02G09200D PROTEIN"/>
    <property type="match status" value="1"/>
</dbReference>
<dbReference type="EMBL" id="QGNW01001342">
    <property type="protein sequence ID" value="RVW44809.1"/>
    <property type="molecule type" value="Genomic_DNA"/>
</dbReference>
<organism evidence="2 3">
    <name type="scientific">Vitis vinifera</name>
    <name type="common">Grape</name>
    <dbReference type="NCBI Taxonomy" id="29760"/>
    <lineage>
        <taxon>Eukaryota</taxon>
        <taxon>Viridiplantae</taxon>
        <taxon>Streptophyta</taxon>
        <taxon>Embryophyta</taxon>
        <taxon>Tracheophyta</taxon>
        <taxon>Spermatophyta</taxon>
        <taxon>Magnoliopsida</taxon>
        <taxon>eudicotyledons</taxon>
        <taxon>Gunneridae</taxon>
        <taxon>Pentapetalae</taxon>
        <taxon>rosids</taxon>
        <taxon>Vitales</taxon>
        <taxon>Vitaceae</taxon>
        <taxon>Viteae</taxon>
        <taxon>Vitis</taxon>
    </lineage>
</organism>
<evidence type="ECO:0008006" key="4">
    <source>
        <dbReference type="Google" id="ProtNLM"/>
    </source>
</evidence>
<reference evidence="2 3" key="1">
    <citation type="journal article" date="2018" name="PLoS Genet.">
        <title>Population sequencing reveals clonal diversity and ancestral inbreeding in the grapevine cultivar Chardonnay.</title>
        <authorList>
            <person name="Roach M.J."/>
            <person name="Johnson D.L."/>
            <person name="Bohlmann J."/>
            <person name="van Vuuren H.J."/>
            <person name="Jones S.J."/>
            <person name="Pretorius I.S."/>
            <person name="Schmidt S.A."/>
            <person name="Borneman A.R."/>
        </authorList>
    </citation>
    <scope>NUCLEOTIDE SEQUENCE [LARGE SCALE GENOMIC DNA]</scope>
    <source>
        <strain evidence="3">cv. Chardonnay</strain>
        <tissue evidence="2">Leaf</tissue>
    </source>
</reference>
<dbReference type="Gene3D" id="3.60.10.10">
    <property type="entry name" value="Endonuclease/exonuclease/phosphatase"/>
    <property type="match status" value="1"/>
</dbReference>
<evidence type="ECO:0000313" key="2">
    <source>
        <dbReference type="EMBL" id="RVW44809.1"/>
    </source>
</evidence>
<dbReference type="SUPFAM" id="SSF56219">
    <property type="entry name" value="DNase I-like"/>
    <property type="match status" value="1"/>
</dbReference>
<proteinExistence type="predicted"/>
<accession>A0A438EAW6</accession>